<dbReference type="GeneID" id="110990695"/>
<gene>
    <name evidence="7" type="primary">LOC110990695</name>
</gene>
<dbReference type="InterPro" id="IPR002213">
    <property type="entry name" value="UDP_glucos_trans"/>
</dbReference>
<keyword evidence="6" id="KW-1185">Reference proteome</keyword>
<accession>A0A8B8A1D6</accession>
<dbReference type="Gene3D" id="3.40.50.2000">
    <property type="entry name" value="Glycogen Phosphorylase B"/>
    <property type="match status" value="2"/>
</dbReference>
<keyword evidence="3" id="KW-0808">Transferase</keyword>
<dbReference type="FunFam" id="3.40.50.2000:FF:000021">
    <property type="entry name" value="UDP-glucuronosyltransferase"/>
    <property type="match status" value="1"/>
</dbReference>
<dbReference type="OMA" id="MITEKIR"/>
<organism evidence="6 7">
    <name type="scientific">Acanthaster planci</name>
    <name type="common">Crown-of-thorns starfish</name>
    <dbReference type="NCBI Taxonomy" id="133434"/>
    <lineage>
        <taxon>Eukaryota</taxon>
        <taxon>Metazoa</taxon>
        <taxon>Echinodermata</taxon>
        <taxon>Eleutherozoa</taxon>
        <taxon>Asterozoa</taxon>
        <taxon>Asteroidea</taxon>
        <taxon>Valvatacea</taxon>
        <taxon>Valvatida</taxon>
        <taxon>Acanthasteridae</taxon>
        <taxon>Acanthaster</taxon>
    </lineage>
</organism>
<name>A0A8B8A1D6_ACAPL</name>
<dbReference type="Proteomes" id="UP000694845">
    <property type="component" value="Unplaced"/>
</dbReference>
<dbReference type="GO" id="GO:0008194">
    <property type="term" value="F:UDP-glycosyltransferase activity"/>
    <property type="evidence" value="ECO:0007669"/>
    <property type="project" value="InterPro"/>
</dbReference>
<protein>
    <submittedName>
        <fullName evidence="7">UDP-glucuronosyltransferase 2B31-like isoform X1</fullName>
    </submittedName>
</protein>
<evidence type="ECO:0000313" key="6">
    <source>
        <dbReference type="Proteomes" id="UP000694845"/>
    </source>
</evidence>
<evidence type="ECO:0000256" key="3">
    <source>
        <dbReference type="ARBA" id="ARBA00022679"/>
    </source>
</evidence>
<dbReference type="PANTHER" id="PTHR48043:SF145">
    <property type="entry name" value="FI06409P-RELATED"/>
    <property type="match status" value="1"/>
</dbReference>
<dbReference type="AlphaFoldDB" id="A0A8B8A1D6"/>
<dbReference type="KEGG" id="aplc:110990695"/>
<keyword evidence="4" id="KW-0472">Membrane</keyword>
<dbReference type="OrthoDB" id="5835829at2759"/>
<dbReference type="RefSeq" id="XP_022111484.1">
    <property type="nucleotide sequence ID" value="XM_022255792.1"/>
</dbReference>
<feature type="transmembrane region" description="Helical" evidence="4">
    <location>
        <begin position="515"/>
        <end position="538"/>
    </location>
</feature>
<proteinExistence type="inferred from homology"/>
<keyword evidence="4" id="KW-1133">Transmembrane helix</keyword>
<keyword evidence="5" id="KW-0732">Signal</keyword>
<dbReference type="CDD" id="cd03784">
    <property type="entry name" value="GT1_Gtf-like"/>
    <property type="match status" value="1"/>
</dbReference>
<feature type="signal peptide" evidence="5">
    <location>
        <begin position="1"/>
        <end position="16"/>
    </location>
</feature>
<evidence type="ECO:0000313" key="7">
    <source>
        <dbReference type="RefSeq" id="XP_022111484.1"/>
    </source>
</evidence>
<keyword evidence="2" id="KW-0328">Glycosyltransferase</keyword>
<reference evidence="7" key="1">
    <citation type="submission" date="2025-08" db="UniProtKB">
        <authorList>
            <consortium name="RefSeq"/>
        </authorList>
    </citation>
    <scope>IDENTIFICATION</scope>
</reference>
<dbReference type="SUPFAM" id="SSF53756">
    <property type="entry name" value="UDP-Glycosyltransferase/glycogen phosphorylase"/>
    <property type="match status" value="1"/>
</dbReference>
<dbReference type="Pfam" id="PF00201">
    <property type="entry name" value="UDPGT"/>
    <property type="match status" value="1"/>
</dbReference>
<keyword evidence="4" id="KW-0812">Transmembrane</keyword>
<dbReference type="InterPro" id="IPR050271">
    <property type="entry name" value="UDP-glycosyltransferase"/>
</dbReference>
<feature type="chain" id="PRO_5034663671" evidence="5">
    <location>
        <begin position="17"/>
        <end position="553"/>
    </location>
</feature>
<sequence length="553" mass="62577">MSLLFLFLSILFSSFALPACSSDAGNTKGGEKYKFLYFASIVAGSHYINLVESGRALARKGHHVVSVVSSSNPTSLVQKDADLSLVVFNSSYTKQDRDTVNDNMSEAGLAGQLNFLGFRWLLEKDMRDKLKIRDMYLQECDDLFSDSATMKRLQEEKFDMLVGDDYIPCSPMLAQALDIPFVLNSVFFAIPTKHAGWTGLPVDPSYIPERVMGLTDRMTFLQRLKNVLGHFYFNIVHFQLDSANFVRYDKLKDKYNIKPEISTLESHKQALLYFMHGSFGLEFPRPLQPNIKYVLYHAGLNSNQMTFQMDEDVAKFLDTAPDGVVFFALSSLLRKIGQEQGQIFADAFASLPYRVLWKSNENLTGIRLGNNTMVAKGLPMMKILDHVNVRVYVVHGGAFSTYEAMWEGVPMVGIPLWEDQMDNVVRVEAQGAGLKLDISGLKSETLSRAICRVMTEPGFRENAQRVSKILRDLQNDDRPADKVARWILHVTRFGGDHLRPAVMDLNYVQRNLLDVYLFIGLVLASVIMINVSVCYFCCRSLCRFGRGDHFKKE</sequence>
<evidence type="ECO:0000256" key="1">
    <source>
        <dbReference type="ARBA" id="ARBA00009995"/>
    </source>
</evidence>
<dbReference type="PANTHER" id="PTHR48043">
    <property type="entry name" value="EG:EG0003.4 PROTEIN-RELATED"/>
    <property type="match status" value="1"/>
</dbReference>
<evidence type="ECO:0000256" key="5">
    <source>
        <dbReference type="SAM" id="SignalP"/>
    </source>
</evidence>
<evidence type="ECO:0000256" key="2">
    <source>
        <dbReference type="ARBA" id="ARBA00022676"/>
    </source>
</evidence>
<comment type="similarity">
    <text evidence="1">Belongs to the UDP-glycosyltransferase family.</text>
</comment>
<evidence type="ECO:0000256" key="4">
    <source>
        <dbReference type="SAM" id="Phobius"/>
    </source>
</evidence>